<evidence type="ECO:0000256" key="2">
    <source>
        <dbReference type="ARBA" id="ARBA00010617"/>
    </source>
</evidence>
<feature type="binding site" description="axial binding residue" evidence="8">
    <location>
        <position position="475"/>
    </location>
    <ligand>
        <name>heme</name>
        <dbReference type="ChEBI" id="CHEBI:30413"/>
    </ligand>
    <ligandPart>
        <name>Fe</name>
        <dbReference type="ChEBI" id="CHEBI:18248"/>
    </ligandPart>
</feature>
<dbReference type="GO" id="GO:0020037">
    <property type="term" value="F:heme binding"/>
    <property type="evidence" value="ECO:0007669"/>
    <property type="project" value="InterPro"/>
</dbReference>
<dbReference type="GO" id="GO:0004497">
    <property type="term" value="F:monooxygenase activity"/>
    <property type="evidence" value="ECO:0007669"/>
    <property type="project" value="UniProtKB-KW"/>
</dbReference>
<keyword evidence="12" id="KW-1185">Reference proteome</keyword>
<evidence type="ECO:0000256" key="5">
    <source>
        <dbReference type="ARBA" id="ARBA00023002"/>
    </source>
</evidence>
<keyword evidence="7 9" id="KW-0503">Monooxygenase</keyword>
<organism evidence="11 12">
    <name type="scientific">Mollisia scopiformis</name>
    <name type="common">Conifer needle endophyte fungus</name>
    <name type="synonym">Phialocephala scopiformis</name>
    <dbReference type="NCBI Taxonomy" id="149040"/>
    <lineage>
        <taxon>Eukaryota</taxon>
        <taxon>Fungi</taxon>
        <taxon>Dikarya</taxon>
        <taxon>Ascomycota</taxon>
        <taxon>Pezizomycotina</taxon>
        <taxon>Leotiomycetes</taxon>
        <taxon>Helotiales</taxon>
        <taxon>Mollisiaceae</taxon>
        <taxon>Mollisia</taxon>
    </lineage>
</organism>
<dbReference type="Pfam" id="PF00067">
    <property type="entry name" value="p450"/>
    <property type="match status" value="1"/>
</dbReference>
<comment type="cofactor">
    <cofactor evidence="1 8">
        <name>heme</name>
        <dbReference type="ChEBI" id="CHEBI:30413"/>
    </cofactor>
</comment>
<dbReference type="PANTHER" id="PTHR46206">
    <property type="entry name" value="CYTOCHROME P450"/>
    <property type="match status" value="1"/>
</dbReference>
<evidence type="ECO:0000256" key="6">
    <source>
        <dbReference type="ARBA" id="ARBA00023004"/>
    </source>
</evidence>
<proteinExistence type="inferred from homology"/>
<evidence type="ECO:0000313" key="11">
    <source>
        <dbReference type="EMBL" id="KUJ18480.1"/>
    </source>
</evidence>
<keyword evidence="10" id="KW-0472">Membrane</keyword>
<dbReference type="PRINTS" id="PR00465">
    <property type="entry name" value="EP450IV"/>
</dbReference>
<evidence type="ECO:0000256" key="1">
    <source>
        <dbReference type="ARBA" id="ARBA00001971"/>
    </source>
</evidence>
<dbReference type="Gene3D" id="1.10.630.10">
    <property type="entry name" value="Cytochrome P450"/>
    <property type="match status" value="1"/>
</dbReference>
<keyword evidence="3 8" id="KW-0349">Heme</keyword>
<protein>
    <submittedName>
        <fullName evidence="11">Cytochrome P450</fullName>
    </submittedName>
</protein>
<keyword evidence="5 9" id="KW-0560">Oxidoreductase</keyword>
<keyword evidence="4 8" id="KW-0479">Metal-binding</keyword>
<dbReference type="PANTHER" id="PTHR46206:SF1">
    <property type="entry name" value="P450, PUTATIVE (EUROFUNG)-RELATED"/>
    <property type="match status" value="1"/>
</dbReference>
<dbReference type="EMBL" id="KQ947412">
    <property type="protein sequence ID" value="KUJ18480.1"/>
    <property type="molecule type" value="Genomic_DNA"/>
</dbReference>
<dbReference type="InterPro" id="IPR002403">
    <property type="entry name" value="Cyt_P450_E_grp-IV"/>
</dbReference>
<dbReference type="KEGG" id="psco:LY89DRAFT_696089"/>
<dbReference type="OrthoDB" id="1844152at2759"/>
<dbReference type="GeneID" id="28826529"/>
<dbReference type="GO" id="GO:0005506">
    <property type="term" value="F:iron ion binding"/>
    <property type="evidence" value="ECO:0007669"/>
    <property type="project" value="InterPro"/>
</dbReference>
<keyword evidence="10" id="KW-0812">Transmembrane</keyword>
<feature type="transmembrane region" description="Helical" evidence="10">
    <location>
        <begin position="12"/>
        <end position="31"/>
    </location>
</feature>
<evidence type="ECO:0000256" key="10">
    <source>
        <dbReference type="SAM" id="Phobius"/>
    </source>
</evidence>
<dbReference type="InParanoid" id="A0A194XE70"/>
<dbReference type="InterPro" id="IPR017972">
    <property type="entry name" value="Cyt_P450_CS"/>
</dbReference>
<sequence>MTLVLADSIQPFALGLIGAILVWRLLCMTFQGPDHKEVWTRIEAVGVSGNGIFPWTRAVVGSILSIQKNAHEGYKRICKAKDRPFTLPTMWTGGAVVVLPPSLLPLLNKPDTELSGFRALIETIQLPYMISNRDIYENVIHFDVVRKILTKKEVIGSLAPTTAEELDIAFRECWGVSERWQTMNGWDVCGRIITRAALRTLIGEPLCRDETFLEQSRLYANSLFAGTAIINCLPPLVRPLLGPLLALRAKYYQARCQKVLRPYVEERIRLWNQRQERDNQPNDFLQWMIPKCSSAHSDQLEPNKTAMRLLALNTMFIFAMGYVFAHCIFDLYSSSPSPKAEFLHDLEEECKRVFVKHHGLSTKAAIDSLYRVDSSIRESMRLSDVGVTNLPLDVVSGKISLGNGIQVPPGVRMVFPTQSIHLDPSNYEQPLCFDAFRFSRRFETLEVPNKQLGERELLTSPTPSFLAFGYGRHGCPGRWFVAQTIKQALAYVIMNYDVELAGAPIKRKALLNMMVPPTNAQIRIRRKSQKETGL</sequence>
<dbReference type="GO" id="GO:0016705">
    <property type="term" value="F:oxidoreductase activity, acting on paired donors, with incorporation or reduction of molecular oxygen"/>
    <property type="evidence" value="ECO:0007669"/>
    <property type="project" value="InterPro"/>
</dbReference>
<feature type="transmembrane region" description="Helical" evidence="10">
    <location>
        <begin position="309"/>
        <end position="332"/>
    </location>
</feature>
<dbReference type="Proteomes" id="UP000070700">
    <property type="component" value="Unassembled WGS sequence"/>
</dbReference>
<accession>A0A194XE70</accession>
<gene>
    <name evidence="11" type="ORF">LY89DRAFT_696089</name>
</gene>
<dbReference type="CDD" id="cd11041">
    <property type="entry name" value="CYP503A1-like"/>
    <property type="match status" value="1"/>
</dbReference>
<name>A0A194XE70_MOLSC</name>
<evidence type="ECO:0000256" key="7">
    <source>
        <dbReference type="ARBA" id="ARBA00023033"/>
    </source>
</evidence>
<dbReference type="SUPFAM" id="SSF48264">
    <property type="entry name" value="Cytochrome P450"/>
    <property type="match status" value="1"/>
</dbReference>
<dbReference type="RefSeq" id="XP_018072835.1">
    <property type="nucleotide sequence ID" value="XM_018216803.1"/>
</dbReference>
<evidence type="ECO:0000256" key="3">
    <source>
        <dbReference type="ARBA" id="ARBA00022617"/>
    </source>
</evidence>
<dbReference type="AlphaFoldDB" id="A0A194XE70"/>
<dbReference type="InterPro" id="IPR001128">
    <property type="entry name" value="Cyt_P450"/>
</dbReference>
<reference evidence="11 12" key="1">
    <citation type="submission" date="2015-10" db="EMBL/GenBank/DDBJ databases">
        <title>Full genome of DAOMC 229536 Phialocephala scopiformis, a fungal endophyte of spruce producing the potent anti-insectan compound rugulosin.</title>
        <authorList>
            <consortium name="DOE Joint Genome Institute"/>
            <person name="Walker A.K."/>
            <person name="Frasz S.L."/>
            <person name="Seifert K.A."/>
            <person name="Miller J.D."/>
            <person name="Mondo S.J."/>
            <person name="Labutti K."/>
            <person name="Lipzen A."/>
            <person name="Dockter R."/>
            <person name="Kennedy M."/>
            <person name="Grigoriev I.V."/>
            <person name="Spatafora J.W."/>
        </authorList>
    </citation>
    <scope>NUCLEOTIDE SEQUENCE [LARGE SCALE GENOMIC DNA]</scope>
    <source>
        <strain evidence="11 12">CBS 120377</strain>
    </source>
</reference>
<evidence type="ECO:0000313" key="12">
    <source>
        <dbReference type="Proteomes" id="UP000070700"/>
    </source>
</evidence>
<dbReference type="PROSITE" id="PS00086">
    <property type="entry name" value="CYTOCHROME_P450"/>
    <property type="match status" value="1"/>
</dbReference>
<evidence type="ECO:0000256" key="9">
    <source>
        <dbReference type="RuleBase" id="RU000461"/>
    </source>
</evidence>
<evidence type="ECO:0000256" key="4">
    <source>
        <dbReference type="ARBA" id="ARBA00022723"/>
    </source>
</evidence>
<dbReference type="InterPro" id="IPR036396">
    <property type="entry name" value="Cyt_P450_sf"/>
</dbReference>
<comment type="similarity">
    <text evidence="2 9">Belongs to the cytochrome P450 family.</text>
</comment>
<evidence type="ECO:0000256" key="8">
    <source>
        <dbReference type="PIRSR" id="PIRSR602403-1"/>
    </source>
</evidence>
<keyword evidence="10" id="KW-1133">Transmembrane helix</keyword>
<keyword evidence="6 8" id="KW-0408">Iron</keyword>